<reference evidence="2" key="1">
    <citation type="submission" date="2015-12" db="EMBL/GenBank/DDBJ databases">
        <title>De novo transcriptome assembly of four potential Pierce s Disease insect vectors from Arizona vineyards.</title>
        <authorList>
            <person name="Tassone E.E."/>
        </authorList>
    </citation>
    <scope>NUCLEOTIDE SEQUENCE</scope>
</reference>
<feature type="compositionally biased region" description="Basic residues" evidence="1">
    <location>
        <begin position="110"/>
        <end position="121"/>
    </location>
</feature>
<feature type="region of interest" description="Disordered" evidence="1">
    <location>
        <begin position="104"/>
        <end position="145"/>
    </location>
</feature>
<feature type="compositionally biased region" description="Basic residues" evidence="1">
    <location>
        <begin position="40"/>
        <end position="53"/>
    </location>
</feature>
<feature type="non-terminal residue" evidence="2">
    <location>
        <position position="1"/>
    </location>
</feature>
<evidence type="ECO:0000256" key="1">
    <source>
        <dbReference type="SAM" id="MobiDB-lite"/>
    </source>
</evidence>
<dbReference type="EMBL" id="GEDC01011969">
    <property type="protein sequence ID" value="JAS25329.1"/>
    <property type="molecule type" value="Transcribed_RNA"/>
</dbReference>
<name>A0A1B6DI15_9HEMI</name>
<accession>A0A1B6DI15</accession>
<feature type="compositionally biased region" description="Basic and acidic residues" evidence="1">
    <location>
        <begin position="55"/>
        <end position="67"/>
    </location>
</feature>
<organism evidence="2">
    <name type="scientific">Clastoptera arizonana</name>
    <name type="common">Arizona spittle bug</name>
    <dbReference type="NCBI Taxonomy" id="38151"/>
    <lineage>
        <taxon>Eukaryota</taxon>
        <taxon>Metazoa</taxon>
        <taxon>Ecdysozoa</taxon>
        <taxon>Arthropoda</taxon>
        <taxon>Hexapoda</taxon>
        <taxon>Insecta</taxon>
        <taxon>Pterygota</taxon>
        <taxon>Neoptera</taxon>
        <taxon>Paraneoptera</taxon>
        <taxon>Hemiptera</taxon>
        <taxon>Auchenorrhyncha</taxon>
        <taxon>Cercopoidea</taxon>
        <taxon>Clastopteridae</taxon>
        <taxon>Clastoptera</taxon>
    </lineage>
</organism>
<sequence length="174" mass="19603">AEGSTGIQQATVISSSKDQQSRPRSGYMNSGMETESEHSYHHRRKHRKHRSRSRSPSESKSRLPEELKQHLEFKLVETEGMSDTQLREIPYKVVETSTAKAVRVRLSPTNKRRAHSTRRAKSCMLKEEPPSTGDSPPPPYSETPAAALSDVLNKNAISQLPRYEDVSQPSGFFI</sequence>
<feature type="region of interest" description="Disordered" evidence="1">
    <location>
        <begin position="1"/>
        <end position="67"/>
    </location>
</feature>
<protein>
    <submittedName>
        <fullName evidence="2">Uncharacterized protein</fullName>
    </submittedName>
</protein>
<proteinExistence type="predicted"/>
<dbReference type="AlphaFoldDB" id="A0A1B6DI15"/>
<gene>
    <name evidence="2" type="ORF">g.786</name>
</gene>
<feature type="compositionally biased region" description="Polar residues" evidence="1">
    <location>
        <begin position="1"/>
        <end position="18"/>
    </location>
</feature>
<evidence type="ECO:0000313" key="2">
    <source>
        <dbReference type="EMBL" id="JAS25329.1"/>
    </source>
</evidence>